<keyword evidence="4" id="KW-1133">Transmembrane helix</keyword>
<dbReference type="OrthoDB" id="1927586at2759"/>
<evidence type="ECO:0000256" key="4">
    <source>
        <dbReference type="SAM" id="Phobius"/>
    </source>
</evidence>
<dbReference type="InterPro" id="IPR031052">
    <property type="entry name" value="FHY3/FAR1"/>
</dbReference>
<comment type="caution">
    <text evidence="6">The sequence shown here is derived from an EMBL/GenBank/DDBJ whole genome shotgun (WGS) entry which is preliminary data.</text>
</comment>
<keyword evidence="4" id="KW-0812">Transmembrane</keyword>
<feature type="region of interest" description="Disordered" evidence="3">
    <location>
        <begin position="1"/>
        <end position="52"/>
    </location>
</feature>
<evidence type="ECO:0000256" key="3">
    <source>
        <dbReference type="SAM" id="MobiDB-lite"/>
    </source>
</evidence>
<feature type="transmembrane region" description="Helical" evidence="4">
    <location>
        <begin position="564"/>
        <end position="582"/>
    </location>
</feature>
<evidence type="ECO:0000259" key="5">
    <source>
        <dbReference type="PROSITE" id="PS50966"/>
    </source>
</evidence>
<evidence type="ECO:0000256" key="2">
    <source>
        <dbReference type="RuleBase" id="RU367018"/>
    </source>
</evidence>
<sequence length="668" mass="76880">MDYSSSDEDLSIDDFSDLEGEQASSIPHSSHAPDPTSSELDGNSHYQEPYPGMEFASDSAARTFYNAYAQKLGFGIRVARSRTERRKGVEVLVMKRFVCLKEGHHKKKAAAPAPAPAPAASESASKKKRKRLSMRDGCPALMEVVRRGPDKWVVNKLVLDHTHVVVSPDRVRELQQLRLSSKYIQKQNLLNEMRMKVFGKDGDARILLDYFKRMQLKNKGFFYAIQVDSTNSVTNAVWIDAKHRVWYTYFGDAVTFDTTCIQNDNMPPLACFSGANQHGELVVFGYALVLDKTELGFRWIFDTWLTGMGKRHPISITTDQWRSLANAIVAAFPQTYHRFCRWRIFSRCKNKLSDLYFKFPTLHEEIKRCVNEPDNVEIFEVCWKSLVDKYDLSENDWLGFLYGIRNKWVPAYLTTSFFAELSTFKRPESIKQLCRGHCNASKVSLMNFIIKFDELMESRCEKEAQSESTVMHPEPVLKTDMIMEKQAASVYTKESFEIFQSELVESLHHYTVKSQDGPYCKYSVERVGETTHTRYQHTVFFSPPEKKAWCNCNKFSLSGILCRHVLAVFFLTGVILLPEHYITKRWTRMARMGPDLELQDPEQESCCENSVSMRYDDLVRDAMRCVEKGASSPVCYKIAKEVIRNALREIARYEENFARCRPGESGKV</sequence>
<dbReference type="Pfam" id="PF10551">
    <property type="entry name" value="MULE"/>
    <property type="match status" value="1"/>
</dbReference>
<dbReference type="GO" id="GO:0008270">
    <property type="term" value="F:zinc ion binding"/>
    <property type="evidence" value="ECO:0007669"/>
    <property type="project" value="UniProtKB-UniRule"/>
</dbReference>
<keyword evidence="7" id="KW-1185">Reference proteome</keyword>
<keyword evidence="2" id="KW-0539">Nucleus</keyword>
<dbReference type="Proteomes" id="UP001151287">
    <property type="component" value="Unassembled WGS sequence"/>
</dbReference>
<comment type="subcellular location">
    <subcellularLocation>
        <location evidence="2">Nucleus</location>
    </subcellularLocation>
</comment>
<dbReference type="PROSITE" id="PS50966">
    <property type="entry name" value="ZF_SWIM"/>
    <property type="match status" value="1"/>
</dbReference>
<accession>A0A9Q0CLV9</accession>
<dbReference type="InterPro" id="IPR004330">
    <property type="entry name" value="FAR1_DNA_bnd_dom"/>
</dbReference>
<feature type="compositionally biased region" description="Acidic residues" evidence="3">
    <location>
        <begin position="1"/>
        <end position="20"/>
    </location>
</feature>
<dbReference type="InterPro" id="IPR007527">
    <property type="entry name" value="Znf_SWIM"/>
</dbReference>
<feature type="compositionally biased region" description="Polar residues" evidence="3">
    <location>
        <begin position="35"/>
        <end position="46"/>
    </location>
</feature>
<keyword evidence="2" id="KW-0479">Metal-binding</keyword>
<comment type="function">
    <text evidence="2">Putative transcription activator involved in regulating light control of development.</text>
</comment>
<dbReference type="InterPro" id="IPR018289">
    <property type="entry name" value="MULE_transposase_dom"/>
</dbReference>
<dbReference type="Pfam" id="PF03101">
    <property type="entry name" value="FAR1"/>
    <property type="match status" value="1"/>
</dbReference>
<feature type="region of interest" description="Disordered" evidence="3">
    <location>
        <begin position="105"/>
        <end position="132"/>
    </location>
</feature>
<evidence type="ECO:0000313" key="7">
    <source>
        <dbReference type="Proteomes" id="UP001151287"/>
    </source>
</evidence>
<protein>
    <recommendedName>
        <fullName evidence="2">Protein FAR1-RELATED SEQUENCE</fullName>
    </recommendedName>
</protein>
<evidence type="ECO:0000256" key="1">
    <source>
        <dbReference type="PROSITE-ProRule" id="PRU00325"/>
    </source>
</evidence>
<dbReference type="GO" id="GO:0006355">
    <property type="term" value="P:regulation of DNA-templated transcription"/>
    <property type="evidence" value="ECO:0007669"/>
    <property type="project" value="UniProtKB-UniRule"/>
</dbReference>
<dbReference type="PANTHER" id="PTHR31669">
    <property type="entry name" value="PROTEIN FAR1-RELATED SEQUENCE 10-RELATED"/>
    <property type="match status" value="1"/>
</dbReference>
<dbReference type="AlphaFoldDB" id="A0A9Q0CLV9"/>
<comment type="similarity">
    <text evidence="2">Belongs to the FHY3/FAR1 family.</text>
</comment>
<dbReference type="GO" id="GO:0005634">
    <property type="term" value="C:nucleus"/>
    <property type="evidence" value="ECO:0007669"/>
    <property type="project" value="UniProtKB-SubCell"/>
</dbReference>
<dbReference type="EMBL" id="JAMQYH010000002">
    <property type="protein sequence ID" value="KAJ1696286.1"/>
    <property type="molecule type" value="Genomic_DNA"/>
</dbReference>
<organism evidence="6 7">
    <name type="scientific">Rhynchospora breviuscula</name>
    <dbReference type="NCBI Taxonomy" id="2022672"/>
    <lineage>
        <taxon>Eukaryota</taxon>
        <taxon>Viridiplantae</taxon>
        <taxon>Streptophyta</taxon>
        <taxon>Embryophyta</taxon>
        <taxon>Tracheophyta</taxon>
        <taxon>Spermatophyta</taxon>
        <taxon>Magnoliopsida</taxon>
        <taxon>Liliopsida</taxon>
        <taxon>Poales</taxon>
        <taxon>Cyperaceae</taxon>
        <taxon>Cyperoideae</taxon>
        <taxon>Rhynchosporeae</taxon>
        <taxon>Rhynchospora</taxon>
    </lineage>
</organism>
<keyword evidence="4" id="KW-0472">Membrane</keyword>
<keyword evidence="1 2" id="KW-0863">Zinc-finger</keyword>
<dbReference type="PANTHER" id="PTHR31669:SF37">
    <property type="entry name" value="PROTEIN FAR1-RELATED SEQUENCE"/>
    <property type="match status" value="1"/>
</dbReference>
<keyword evidence="2" id="KW-0862">Zinc</keyword>
<evidence type="ECO:0000313" key="6">
    <source>
        <dbReference type="EMBL" id="KAJ1696286.1"/>
    </source>
</evidence>
<reference evidence="6" key="1">
    <citation type="journal article" date="2022" name="Cell">
        <title>Repeat-based holocentromeres influence genome architecture and karyotype evolution.</title>
        <authorList>
            <person name="Hofstatter P.G."/>
            <person name="Thangavel G."/>
            <person name="Lux T."/>
            <person name="Neumann P."/>
            <person name="Vondrak T."/>
            <person name="Novak P."/>
            <person name="Zhang M."/>
            <person name="Costa L."/>
            <person name="Castellani M."/>
            <person name="Scott A."/>
            <person name="Toegelov H."/>
            <person name="Fuchs J."/>
            <person name="Mata-Sucre Y."/>
            <person name="Dias Y."/>
            <person name="Vanzela A.L.L."/>
            <person name="Huettel B."/>
            <person name="Almeida C.C.S."/>
            <person name="Simkova H."/>
            <person name="Souza G."/>
            <person name="Pedrosa-Harand A."/>
            <person name="Macas J."/>
            <person name="Mayer K.F.X."/>
            <person name="Houben A."/>
            <person name="Marques A."/>
        </authorList>
    </citation>
    <scope>NUCLEOTIDE SEQUENCE</scope>
    <source>
        <strain evidence="6">RhyBre1mFocal</strain>
    </source>
</reference>
<name>A0A9Q0CLV9_9POAL</name>
<dbReference type="Pfam" id="PF04434">
    <property type="entry name" value="SWIM"/>
    <property type="match status" value="1"/>
</dbReference>
<feature type="domain" description="SWIM-type" evidence="5">
    <location>
        <begin position="535"/>
        <end position="573"/>
    </location>
</feature>
<proteinExistence type="inferred from homology"/>
<gene>
    <name evidence="6" type="ORF">LUZ63_004798</name>
</gene>